<dbReference type="SMART" id="SM00028">
    <property type="entry name" value="TPR"/>
    <property type="match status" value="4"/>
</dbReference>
<evidence type="ECO:0000313" key="3">
    <source>
        <dbReference type="Proteomes" id="UP000003704"/>
    </source>
</evidence>
<dbReference type="AlphaFoldDB" id="I8T3L9"/>
<comment type="caution">
    <text evidence="2">The sequence shown here is derived from an EMBL/GenBank/DDBJ whole genome shotgun (WGS) entry which is preliminary data.</text>
</comment>
<dbReference type="Gene3D" id="1.25.40.10">
    <property type="entry name" value="Tetratricopeptide repeat domain"/>
    <property type="match status" value="3"/>
</dbReference>
<sequence length="477" mass="52520">MTSHGNHLSKWRLCRVATLAVSMFAMQATAAEEAKKPVPAGSEAAKIEALKARQAAARAAKAAQAAKAAESAATAPQIANRPECLAPRQASGTLGEATSDAIRRASELVAQKQPDEAIAKLKPFETRGQPFDKASVQYNLGVAYSDKQQFLEAAHAFENALAFDVLPQNQSDQLTFNIGQLYVAGGDHDKGIAALKRYMAQSCTVPTPEAHMFLASALTERKLYDQALPEVETALAQSKKPRENWIQFKLGVQYELRQYQAAAETLLELIAMQPDKADYWKQLSGVLLEMDDKDQSLAVMALAERQGFLQRPADLMNLYNIYMVIDVPMKGGQLLENALAQGKVQEDEKTLESIANAWINARESEKAELALKKVASVADKGEYYFKLGAMYGEQERWKESKEMLQLALQKGGLKKPGDVWFRVALADYRMNDLRSAIGDLQQAQKYDEARRQAGDWMQSLSAELAAQQSQTASLSPN</sequence>
<dbReference type="Pfam" id="PF13432">
    <property type="entry name" value="TPR_16"/>
    <property type="match status" value="1"/>
</dbReference>
<feature type="signal peptide" evidence="1">
    <location>
        <begin position="1"/>
        <end position="30"/>
    </location>
</feature>
<evidence type="ECO:0000256" key="1">
    <source>
        <dbReference type="SAM" id="SignalP"/>
    </source>
</evidence>
<gene>
    <name evidence="2" type="ORF">WQQ_36850</name>
</gene>
<evidence type="ECO:0000313" key="2">
    <source>
        <dbReference type="EMBL" id="EIT68490.1"/>
    </source>
</evidence>
<dbReference type="EMBL" id="AKGD01000003">
    <property type="protein sequence ID" value="EIT68490.1"/>
    <property type="molecule type" value="Genomic_DNA"/>
</dbReference>
<evidence type="ECO:0008006" key="4">
    <source>
        <dbReference type="Google" id="ProtNLM"/>
    </source>
</evidence>
<dbReference type="InterPro" id="IPR019734">
    <property type="entry name" value="TPR_rpt"/>
</dbReference>
<dbReference type="InterPro" id="IPR011990">
    <property type="entry name" value="TPR-like_helical_dom_sf"/>
</dbReference>
<dbReference type="RefSeq" id="WP_007186620.1">
    <property type="nucleotide sequence ID" value="NZ_AKGD01000003.1"/>
</dbReference>
<name>I8T3L9_9GAMM</name>
<organism evidence="2 3">
    <name type="scientific">Hydrocarboniphaga effusa AP103</name>
    <dbReference type="NCBI Taxonomy" id="1172194"/>
    <lineage>
        <taxon>Bacteria</taxon>
        <taxon>Pseudomonadati</taxon>
        <taxon>Pseudomonadota</taxon>
        <taxon>Gammaproteobacteria</taxon>
        <taxon>Nevskiales</taxon>
        <taxon>Nevskiaceae</taxon>
        <taxon>Hydrocarboniphaga</taxon>
    </lineage>
</organism>
<keyword evidence="3" id="KW-1185">Reference proteome</keyword>
<feature type="chain" id="PRO_5003714080" description="Tetratricopeptide repeat protein" evidence="1">
    <location>
        <begin position="31"/>
        <end position="477"/>
    </location>
</feature>
<proteinExistence type="predicted"/>
<protein>
    <recommendedName>
        <fullName evidence="4">Tetratricopeptide repeat protein</fullName>
    </recommendedName>
</protein>
<keyword evidence="1" id="KW-0732">Signal</keyword>
<dbReference type="Proteomes" id="UP000003704">
    <property type="component" value="Unassembled WGS sequence"/>
</dbReference>
<dbReference type="OrthoDB" id="5829198at2"/>
<accession>I8T3L9</accession>
<dbReference type="STRING" id="1172194.WQQ_36850"/>
<dbReference type="SUPFAM" id="SSF48452">
    <property type="entry name" value="TPR-like"/>
    <property type="match status" value="2"/>
</dbReference>
<dbReference type="Pfam" id="PF13181">
    <property type="entry name" value="TPR_8"/>
    <property type="match status" value="1"/>
</dbReference>
<reference evidence="2 3" key="1">
    <citation type="journal article" date="2012" name="J. Bacteriol.">
        <title>Genome Sequence of n-Alkane-Degrading Hydrocarboniphaga effusa Strain AP103T (ATCC BAA-332T).</title>
        <authorList>
            <person name="Chang H.K."/>
            <person name="Zylstra G.J."/>
            <person name="Chae J.C."/>
        </authorList>
    </citation>
    <scope>NUCLEOTIDE SEQUENCE [LARGE SCALE GENOMIC DNA]</scope>
    <source>
        <strain evidence="2 3">AP103</strain>
    </source>
</reference>